<dbReference type="AlphaFoldDB" id="A0A833T022"/>
<name>A0A833T022_PHYIN</name>
<evidence type="ECO:0000313" key="3">
    <source>
        <dbReference type="Proteomes" id="UP000602510"/>
    </source>
</evidence>
<organism evidence="2 3">
    <name type="scientific">Phytophthora infestans</name>
    <name type="common">Potato late blight agent</name>
    <name type="synonym">Botrytis infestans</name>
    <dbReference type="NCBI Taxonomy" id="4787"/>
    <lineage>
        <taxon>Eukaryota</taxon>
        <taxon>Sar</taxon>
        <taxon>Stramenopiles</taxon>
        <taxon>Oomycota</taxon>
        <taxon>Peronosporomycetes</taxon>
        <taxon>Peronosporales</taxon>
        <taxon>Peronosporaceae</taxon>
        <taxon>Phytophthora</taxon>
    </lineage>
</organism>
<accession>A0A833T022</accession>
<reference evidence="2" key="1">
    <citation type="submission" date="2020-04" db="EMBL/GenBank/DDBJ databases">
        <title>Hybrid Assembly of Korean Phytophthora infestans isolates.</title>
        <authorList>
            <person name="Prokchorchik M."/>
            <person name="Lee Y."/>
            <person name="Seo J."/>
            <person name="Cho J.-H."/>
            <person name="Park Y.-E."/>
            <person name="Jang D.-C."/>
            <person name="Im J.-S."/>
            <person name="Choi J.-G."/>
            <person name="Park H.-J."/>
            <person name="Lee G.-B."/>
            <person name="Lee Y.-G."/>
            <person name="Hong S.-Y."/>
            <person name="Cho K."/>
            <person name="Sohn K.H."/>
        </authorList>
    </citation>
    <scope>NUCLEOTIDE SEQUENCE</scope>
    <source>
        <strain evidence="2">KR_1_A1</strain>
    </source>
</reference>
<protein>
    <submittedName>
        <fullName evidence="2">Uncharacterized protein</fullName>
    </submittedName>
</protein>
<gene>
    <name evidence="1" type="ORF">GN244_ATG03215</name>
    <name evidence="2" type="ORF">GN244_ATG03216</name>
</gene>
<evidence type="ECO:0000313" key="2">
    <source>
        <dbReference type="EMBL" id="KAF4044507.1"/>
    </source>
</evidence>
<evidence type="ECO:0000313" key="1">
    <source>
        <dbReference type="EMBL" id="KAF4044506.1"/>
    </source>
</evidence>
<keyword evidence="3" id="KW-1185">Reference proteome</keyword>
<sequence length="79" mass="8517">MAATEAFAVPLARSQLDSHCKVKMSLASNQFETHGKVARPVKAVVNSVVKMQVKVAVTSKVWGASPARRTLQRGPREDG</sequence>
<comment type="caution">
    <text evidence="2">The sequence shown here is derived from an EMBL/GenBank/DDBJ whole genome shotgun (WGS) entry which is preliminary data.</text>
</comment>
<proteinExistence type="predicted"/>
<dbReference type="EMBL" id="WSZM01000069">
    <property type="protein sequence ID" value="KAF4044507.1"/>
    <property type="molecule type" value="Genomic_DNA"/>
</dbReference>
<dbReference type="Proteomes" id="UP000602510">
    <property type="component" value="Unassembled WGS sequence"/>
</dbReference>
<dbReference type="EMBL" id="WSZM01000069">
    <property type="protein sequence ID" value="KAF4044506.1"/>
    <property type="molecule type" value="Genomic_DNA"/>
</dbReference>